<name>A0A2P6NZ09_9EUKA</name>
<dbReference type="AlphaFoldDB" id="A0A2P6NZ09"/>
<dbReference type="Proteomes" id="UP000241769">
    <property type="component" value="Unassembled WGS sequence"/>
</dbReference>
<evidence type="ECO:0000313" key="2">
    <source>
        <dbReference type="EMBL" id="PRP89182.1"/>
    </source>
</evidence>
<accession>A0A2P6NZ09</accession>
<dbReference type="Pfam" id="PF07426">
    <property type="entry name" value="Dynactin_p22"/>
    <property type="match status" value="1"/>
</dbReference>
<dbReference type="OrthoDB" id="16729at2759"/>
<protein>
    <recommendedName>
        <fullName evidence="4">Dynactin subunit 3</fullName>
    </recommendedName>
</protein>
<comment type="caution">
    <text evidence="2">The sequence shown here is derived from an EMBL/GenBank/DDBJ whole genome shotgun (WGS) entry which is preliminary data.</text>
</comment>
<proteinExistence type="predicted"/>
<dbReference type="STRING" id="1890364.A0A2P6NZ09"/>
<evidence type="ECO:0000256" key="1">
    <source>
        <dbReference type="SAM" id="Coils"/>
    </source>
</evidence>
<dbReference type="InterPro" id="IPR009991">
    <property type="entry name" value="DCTN3"/>
</dbReference>
<organism evidence="2 3">
    <name type="scientific">Planoprotostelium fungivorum</name>
    <dbReference type="NCBI Taxonomy" id="1890364"/>
    <lineage>
        <taxon>Eukaryota</taxon>
        <taxon>Amoebozoa</taxon>
        <taxon>Evosea</taxon>
        <taxon>Variosea</taxon>
        <taxon>Cavosteliida</taxon>
        <taxon>Cavosteliaceae</taxon>
        <taxon>Planoprotostelium</taxon>
    </lineage>
</organism>
<reference evidence="2 3" key="1">
    <citation type="journal article" date="2018" name="Genome Biol. Evol.">
        <title>Multiple Roots of Fruiting Body Formation in Amoebozoa.</title>
        <authorList>
            <person name="Hillmann F."/>
            <person name="Forbes G."/>
            <person name="Novohradska S."/>
            <person name="Ferling I."/>
            <person name="Riege K."/>
            <person name="Groth M."/>
            <person name="Westermann M."/>
            <person name="Marz M."/>
            <person name="Spaller T."/>
            <person name="Winckler T."/>
            <person name="Schaap P."/>
            <person name="Glockner G."/>
        </authorList>
    </citation>
    <scope>NUCLEOTIDE SEQUENCE [LARGE SCALE GENOMIC DNA]</scope>
    <source>
        <strain evidence="2 3">Jena</strain>
    </source>
</reference>
<dbReference type="PANTHER" id="PTHR28360:SF1">
    <property type="entry name" value="DYNACTIN SUBUNIT 3"/>
    <property type="match status" value="1"/>
</dbReference>
<dbReference type="PANTHER" id="PTHR28360">
    <property type="entry name" value="DYNACTIN SUBUNIT 3"/>
    <property type="match status" value="1"/>
</dbReference>
<keyword evidence="3" id="KW-1185">Reference proteome</keyword>
<sequence>MSETEVTLDSLSQRLRRLEEQLVGGEKTGTDQRDLIETIGIIQKQATDVLNTPGVSTFLDTYAETRPILENPVSSDILGVLSKQSIVLSSEGRMRQSCRDLETIQSLDPYINSERLRAVPQLIERLVPLEIEHLKQCDDVSTVNTRHLEDLLNAYNDIISLLSEKFVYWDSSINAWEKKLDTLKNK</sequence>
<dbReference type="InParanoid" id="A0A2P6NZ09"/>
<feature type="coiled-coil region" evidence="1">
    <location>
        <begin position="1"/>
        <end position="28"/>
    </location>
</feature>
<dbReference type="GO" id="GO:0005869">
    <property type="term" value="C:dynactin complex"/>
    <property type="evidence" value="ECO:0007669"/>
    <property type="project" value="InterPro"/>
</dbReference>
<evidence type="ECO:0008006" key="4">
    <source>
        <dbReference type="Google" id="ProtNLM"/>
    </source>
</evidence>
<dbReference type="FunCoup" id="A0A2P6NZ09">
    <property type="interactions" value="2"/>
</dbReference>
<dbReference type="EMBL" id="MDYQ01000005">
    <property type="protein sequence ID" value="PRP89182.1"/>
    <property type="molecule type" value="Genomic_DNA"/>
</dbReference>
<gene>
    <name evidence="2" type="ORF">PROFUN_01902</name>
</gene>
<dbReference type="GO" id="GO:0061640">
    <property type="term" value="P:cytoskeleton-dependent cytokinesis"/>
    <property type="evidence" value="ECO:0007669"/>
    <property type="project" value="InterPro"/>
</dbReference>
<keyword evidence="1" id="KW-0175">Coiled coil</keyword>
<evidence type="ECO:0000313" key="3">
    <source>
        <dbReference type="Proteomes" id="UP000241769"/>
    </source>
</evidence>